<evidence type="ECO:0000313" key="3">
    <source>
        <dbReference type="Proteomes" id="UP000434342"/>
    </source>
</evidence>
<name>A0A6N7XCK9_9ACTN</name>
<gene>
    <name evidence="2" type="ORF">FYJ69_08950</name>
</gene>
<dbReference type="AlphaFoldDB" id="A0A6N7XCK9"/>
<reference evidence="2 3" key="1">
    <citation type="submission" date="2019-08" db="EMBL/GenBank/DDBJ databases">
        <title>In-depth cultivation of the pig gut microbiome towards novel bacterial diversity and tailored functional studies.</title>
        <authorList>
            <person name="Wylensek D."/>
            <person name="Hitch T.C.A."/>
            <person name="Clavel T."/>
        </authorList>
    </citation>
    <scope>NUCLEOTIDE SEQUENCE [LARGE SCALE GENOMIC DNA]</scope>
    <source>
        <strain evidence="2 3">WB01_CNA04</strain>
    </source>
</reference>
<protein>
    <submittedName>
        <fullName evidence="2">Uncharacterized protein</fullName>
    </submittedName>
</protein>
<dbReference type="EMBL" id="VUND01000002">
    <property type="protein sequence ID" value="MST61017.1"/>
    <property type="molecule type" value="Genomic_DNA"/>
</dbReference>
<keyword evidence="1" id="KW-0472">Membrane</keyword>
<dbReference type="RefSeq" id="WP_154541900.1">
    <property type="nucleotide sequence ID" value="NZ_VUND01000002.1"/>
</dbReference>
<comment type="caution">
    <text evidence="2">The sequence shown here is derived from an EMBL/GenBank/DDBJ whole genome shotgun (WGS) entry which is preliminary data.</text>
</comment>
<feature type="transmembrane region" description="Helical" evidence="1">
    <location>
        <begin position="20"/>
        <end position="39"/>
    </location>
</feature>
<accession>A0A6N7XCK9</accession>
<keyword evidence="1" id="KW-0812">Transmembrane</keyword>
<sequence length="198" mass="20355">MPGRGAHTRGAAEPRGGGRWRLAVCVGLALVATGLLAWGHGVAQASQEEARGKAFCSRALARLERVTPASGGTVAAGVADLPVLQVDGLDVAGRLVAAGAGLDTPVAAPGSATGLAPSLEEGRAGELLVRCRPWQTSAIQALRKGEELRFVQVDGAGRTYSVVDAGTTCSKFDDHFDLLLYVEGSFGSKRWVGCSQSS</sequence>
<proteinExistence type="predicted"/>
<evidence type="ECO:0000313" key="2">
    <source>
        <dbReference type="EMBL" id="MST61017.1"/>
    </source>
</evidence>
<dbReference type="Proteomes" id="UP000434342">
    <property type="component" value="Unassembled WGS sequence"/>
</dbReference>
<evidence type="ECO:0000256" key="1">
    <source>
        <dbReference type="SAM" id="Phobius"/>
    </source>
</evidence>
<keyword evidence="1" id="KW-1133">Transmembrane helix</keyword>
<organism evidence="2 3">
    <name type="scientific">Parafannyhessea umbonata</name>
    <dbReference type="NCBI Taxonomy" id="604330"/>
    <lineage>
        <taxon>Bacteria</taxon>
        <taxon>Bacillati</taxon>
        <taxon>Actinomycetota</taxon>
        <taxon>Coriobacteriia</taxon>
        <taxon>Coriobacteriales</taxon>
        <taxon>Atopobiaceae</taxon>
        <taxon>Parafannyhessea</taxon>
    </lineage>
</organism>